<sequence length="737" mass="86217">MKSYFKITLVAAYILFVSNTNVVCEEKEFLKMKPNEQIVVNGDKVEFFEADNKIIAEGNVSIKYAGVVLTCDQIEVNIKSQKALCKGHVHIEGPEGVLTGDYIMYDFLNKKGEIAKASVDAFPWFAQAENTKRISENEFFINKGSFSTCDHDNQHYRVTAKEIHIFPNQKIIAKDAVCYLGNVPVLWVPYYYQPILESRAKVQFVPGHSSDWGYFLLSSWRFYLKGNTKADLIVDYRTKKGFSEGANLYYNFADFNMPSFGVGVFRSYFIHQNDVGTYNKSAFRDDNTEIELRKRFQLFHRVDFDPNTVGMVEFNKMSDEHVMKDYFYNEYEETNPNLPNYAAITTTQENFVFSANVEKRFNDFNTVAEKKPEFKLDIPNQRLWETPFYYTNQISATAFEKEYAFQSSPSEKVERMDSSHRISYVSKLGFLNLTPFGTFEETMYSANRYESDFLTREAFGGGLNASTRFSRIYDLKANPLGIEINDLRHIITPMAEYKHIHQPTVDKDSLYQMDDIDALEKQNGVTFALENKLQTKRQEGNDLVRVDLVRFITSTDYKFRMEKDEFKFKKEGQFKYIDFDLELSPYRWFYIDNELRVLPKNQSISMGSVEFSLRPTNYFNMDLGYRYQKNYPDDPRNQLTFDIGYRLNPMWGVGWYERLDLQSKDIEEQQFTLTRDLHCWEVSVSYSVQGSNIFKDEYTVWFAFKIKAFPDLPIGLNRSFEKRTPGPAKYDKNINNV</sequence>
<proteinExistence type="predicted"/>
<dbReference type="EMBL" id="JYNY01000114">
    <property type="protein sequence ID" value="KJJ85596.1"/>
    <property type="molecule type" value="Genomic_DNA"/>
</dbReference>
<evidence type="ECO:0000313" key="2">
    <source>
        <dbReference type="EMBL" id="KJJ85596.1"/>
    </source>
</evidence>
<accession>A0A0F0CVL1</accession>
<dbReference type="GO" id="GO:0009279">
    <property type="term" value="C:cell outer membrane"/>
    <property type="evidence" value="ECO:0007669"/>
    <property type="project" value="TreeGrafter"/>
</dbReference>
<name>A0A0F0CVL1_9BACT</name>
<evidence type="ECO:0000313" key="3">
    <source>
        <dbReference type="Proteomes" id="UP000033428"/>
    </source>
</evidence>
<dbReference type="GO" id="GO:1990351">
    <property type="term" value="C:transporter complex"/>
    <property type="evidence" value="ECO:0007669"/>
    <property type="project" value="TreeGrafter"/>
</dbReference>
<dbReference type="PANTHER" id="PTHR30189:SF1">
    <property type="entry name" value="LPS-ASSEMBLY PROTEIN LPTD"/>
    <property type="match status" value="1"/>
</dbReference>
<dbReference type="AlphaFoldDB" id="A0A0F0CVL1"/>
<dbReference type="GO" id="GO:0061024">
    <property type="term" value="P:membrane organization"/>
    <property type="evidence" value="ECO:0007669"/>
    <property type="project" value="InterPro"/>
</dbReference>
<dbReference type="Proteomes" id="UP000033428">
    <property type="component" value="Unassembled WGS sequence"/>
</dbReference>
<reference evidence="2 3" key="1">
    <citation type="submission" date="2015-02" db="EMBL/GenBank/DDBJ databases">
        <title>Single-cell genomics of uncultivated deep-branching MTB reveals a conserved set of magnetosome genes.</title>
        <authorList>
            <person name="Kolinko S."/>
            <person name="Richter M."/>
            <person name="Glockner F.O."/>
            <person name="Brachmann A."/>
            <person name="Schuler D."/>
        </authorList>
    </citation>
    <scope>NUCLEOTIDE SEQUENCE [LARGE SCALE GENOMIC DNA]</scope>
    <source>
        <strain evidence="2">SKK-01</strain>
    </source>
</reference>
<feature type="domain" description="LptD C-terminal" evidence="1">
    <location>
        <begin position="296"/>
        <end position="651"/>
    </location>
</feature>
<dbReference type="InterPro" id="IPR007543">
    <property type="entry name" value="LptD_C"/>
</dbReference>
<organism evidence="2 3">
    <name type="scientific">Candidatus Omnitrophus magneticus</name>
    <dbReference type="NCBI Taxonomy" id="1609969"/>
    <lineage>
        <taxon>Bacteria</taxon>
        <taxon>Pseudomonadati</taxon>
        <taxon>Candidatus Omnitrophota</taxon>
        <taxon>Candidatus Omnitrophus</taxon>
    </lineage>
</organism>
<dbReference type="PANTHER" id="PTHR30189">
    <property type="entry name" value="LPS-ASSEMBLY PROTEIN"/>
    <property type="match status" value="1"/>
</dbReference>
<protein>
    <submittedName>
        <fullName evidence="2">Organic solvent tolerance protein OstA</fullName>
    </submittedName>
</protein>
<comment type="caution">
    <text evidence="2">The sequence shown here is derived from an EMBL/GenBank/DDBJ whole genome shotgun (WGS) entry which is preliminary data.</text>
</comment>
<evidence type="ECO:0000259" key="1">
    <source>
        <dbReference type="Pfam" id="PF04453"/>
    </source>
</evidence>
<gene>
    <name evidence="2" type="ORF">OMAG_000551</name>
</gene>
<dbReference type="Pfam" id="PF04453">
    <property type="entry name" value="LptD"/>
    <property type="match status" value="1"/>
</dbReference>
<dbReference type="InterPro" id="IPR050218">
    <property type="entry name" value="LptD"/>
</dbReference>
<keyword evidence="3" id="KW-1185">Reference proteome</keyword>
<dbReference type="Gene3D" id="2.60.450.10">
    <property type="entry name" value="Lipopolysaccharide (LPS) transport protein A like domain"/>
    <property type="match status" value="1"/>
</dbReference>